<keyword evidence="3" id="KW-1185">Reference proteome</keyword>
<dbReference type="HOGENOM" id="CLU_1806528_0_0_1"/>
<evidence type="ECO:0000313" key="2">
    <source>
        <dbReference type="EMBL" id="CBX99257.1"/>
    </source>
</evidence>
<sequence>MFAVTLVLALSSAVSALLVAKLPDPVKDGRGVTIWNDLAFKGGQFGIPADGHCTDLHLVYADFNDRTRSLNTEQGYRCEFFLDHGCPTNGPRFVVGATNQTIAVDSLRPDFDNAISSIECTVIVGDTPAINDPSHCEYLPGTA</sequence>
<dbReference type="InParanoid" id="E5A6L2"/>
<feature type="chain" id="PRO_5003194835" description="AA1-like domain-containing protein" evidence="1">
    <location>
        <begin position="17"/>
        <end position="143"/>
    </location>
</feature>
<proteinExistence type="predicted"/>
<protein>
    <recommendedName>
        <fullName evidence="4">AA1-like domain-containing protein</fullName>
    </recommendedName>
</protein>
<feature type="signal peptide" evidence="1">
    <location>
        <begin position="1"/>
        <end position="16"/>
    </location>
</feature>
<organism evidence="2 3">
    <name type="scientific">Leptosphaeria maculans (strain JN3 / isolate v23.1.3 / race Av1-4-5-6-7-8)</name>
    <name type="common">Blackleg fungus</name>
    <name type="synonym">Phoma lingam</name>
    <dbReference type="NCBI Taxonomy" id="985895"/>
    <lineage>
        <taxon>Eukaryota</taxon>
        <taxon>Fungi</taxon>
        <taxon>Dikarya</taxon>
        <taxon>Ascomycota</taxon>
        <taxon>Pezizomycotina</taxon>
        <taxon>Dothideomycetes</taxon>
        <taxon>Pleosporomycetidae</taxon>
        <taxon>Pleosporales</taxon>
        <taxon>Pleosporineae</taxon>
        <taxon>Leptosphaeriaceae</taxon>
        <taxon>Plenodomus</taxon>
        <taxon>Plenodomus lingam/Leptosphaeria maculans species complex</taxon>
    </lineage>
</organism>
<evidence type="ECO:0000256" key="1">
    <source>
        <dbReference type="SAM" id="SignalP"/>
    </source>
</evidence>
<name>E5A6L2_LEPMJ</name>
<dbReference type="Gene3D" id="2.60.20.10">
    <property type="entry name" value="Crystallins"/>
    <property type="match status" value="1"/>
</dbReference>
<dbReference type="EMBL" id="FP929135">
    <property type="protein sequence ID" value="CBX99257.1"/>
    <property type="molecule type" value="Genomic_DNA"/>
</dbReference>
<dbReference type="AlphaFoldDB" id="E5A6L2"/>
<evidence type="ECO:0000313" key="3">
    <source>
        <dbReference type="Proteomes" id="UP000002668"/>
    </source>
</evidence>
<evidence type="ECO:0008006" key="4">
    <source>
        <dbReference type="Google" id="ProtNLM"/>
    </source>
</evidence>
<dbReference type="Proteomes" id="UP000002668">
    <property type="component" value="Genome"/>
</dbReference>
<gene>
    <name evidence="2" type="ORF">LEMA_P084960.1</name>
</gene>
<keyword evidence="1" id="KW-0732">Signal</keyword>
<dbReference type="VEuPathDB" id="FungiDB:LEMA_P084960.1"/>
<dbReference type="OrthoDB" id="3786098at2759"/>
<accession>E5A6L2</accession>
<reference evidence="3" key="1">
    <citation type="journal article" date="2011" name="Nat. Commun.">
        <title>Effector diversification within compartments of the Leptosphaeria maculans genome affected by Repeat-Induced Point mutations.</title>
        <authorList>
            <person name="Rouxel T."/>
            <person name="Grandaubert J."/>
            <person name="Hane J.K."/>
            <person name="Hoede C."/>
            <person name="van de Wouw A.P."/>
            <person name="Couloux A."/>
            <person name="Dominguez V."/>
            <person name="Anthouard V."/>
            <person name="Bally P."/>
            <person name="Bourras S."/>
            <person name="Cozijnsen A.J."/>
            <person name="Ciuffetti L.M."/>
            <person name="Degrave A."/>
            <person name="Dilmaghani A."/>
            <person name="Duret L."/>
            <person name="Fudal I."/>
            <person name="Goodwin S.B."/>
            <person name="Gout L."/>
            <person name="Glaser N."/>
            <person name="Linglin J."/>
            <person name="Kema G.H.J."/>
            <person name="Lapalu N."/>
            <person name="Lawrence C.B."/>
            <person name="May K."/>
            <person name="Meyer M."/>
            <person name="Ollivier B."/>
            <person name="Poulain J."/>
            <person name="Schoch C.L."/>
            <person name="Simon A."/>
            <person name="Spatafora J.W."/>
            <person name="Stachowiak A."/>
            <person name="Turgeon B.G."/>
            <person name="Tyler B.M."/>
            <person name="Vincent D."/>
            <person name="Weissenbach J."/>
            <person name="Amselem J."/>
            <person name="Quesneville H."/>
            <person name="Oliver R.P."/>
            <person name="Wincker P."/>
            <person name="Balesdent M.-H."/>
            <person name="Howlett B.J."/>
        </authorList>
    </citation>
    <scope>NUCLEOTIDE SEQUENCE [LARGE SCALE GENOMIC DNA]</scope>
    <source>
        <strain evidence="3">JN3 / isolate v23.1.3 / race Av1-4-5-6-7-8</strain>
    </source>
</reference>
<dbReference type="OMA" id="SHCEYLP"/>
<dbReference type="eggNOG" id="ENOG502TGGX">
    <property type="taxonomic scope" value="Eukaryota"/>
</dbReference>